<dbReference type="KEGG" id="hhg:XM38_032240"/>
<name>A0A1Z3HPN6_9CYAN</name>
<feature type="transmembrane region" description="Helical" evidence="1">
    <location>
        <begin position="35"/>
        <end position="57"/>
    </location>
</feature>
<keyword evidence="1" id="KW-1133">Transmembrane helix</keyword>
<dbReference type="AlphaFoldDB" id="A0A1Z3HPN6"/>
<accession>A0A1Z3HPN6</accession>
<keyword evidence="3" id="KW-1185">Reference proteome</keyword>
<reference evidence="2 3" key="1">
    <citation type="journal article" date="2016" name="Biochim. Biophys. Acta">
        <title>Characterization of red-shifted phycobilisomes isolated from the chlorophyll f-containing cyanobacterium Halomicronema hongdechloris.</title>
        <authorList>
            <person name="Li Y."/>
            <person name="Lin Y."/>
            <person name="Garvey C.J."/>
            <person name="Birch D."/>
            <person name="Corkery R.W."/>
            <person name="Loughlin P.C."/>
            <person name="Scheer H."/>
            <person name="Willows R.D."/>
            <person name="Chen M."/>
        </authorList>
    </citation>
    <scope>NUCLEOTIDE SEQUENCE [LARGE SCALE GENOMIC DNA]</scope>
    <source>
        <strain evidence="2 3">C2206</strain>
    </source>
</reference>
<keyword evidence="1" id="KW-0812">Transmembrane</keyword>
<protein>
    <submittedName>
        <fullName evidence="2">Uncharacterized protein</fullName>
    </submittedName>
</protein>
<sequence>MLLLTGLNSCIDQDFPVCLLPSCLLPWRTRQVERLVNVWSAVLLLVALSVEVGYLILEQQNPIVVADLIGQV</sequence>
<gene>
    <name evidence="2" type="ORF">XM38_032240</name>
</gene>
<evidence type="ECO:0000313" key="2">
    <source>
        <dbReference type="EMBL" id="ASC72268.1"/>
    </source>
</evidence>
<proteinExistence type="predicted"/>
<evidence type="ECO:0000256" key="1">
    <source>
        <dbReference type="SAM" id="Phobius"/>
    </source>
</evidence>
<evidence type="ECO:0000313" key="3">
    <source>
        <dbReference type="Proteomes" id="UP000191901"/>
    </source>
</evidence>
<dbReference type="Proteomes" id="UP000191901">
    <property type="component" value="Chromosome"/>
</dbReference>
<keyword evidence="1" id="KW-0472">Membrane</keyword>
<organism evidence="2 3">
    <name type="scientific">Halomicronema hongdechloris C2206</name>
    <dbReference type="NCBI Taxonomy" id="1641165"/>
    <lineage>
        <taxon>Bacteria</taxon>
        <taxon>Bacillati</taxon>
        <taxon>Cyanobacteriota</taxon>
        <taxon>Cyanophyceae</taxon>
        <taxon>Nodosilineales</taxon>
        <taxon>Nodosilineaceae</taxon>
        <taxon>Halomicronema</taxon>
    </lineage>
</organism>
<dbReference type="EMBL" id="CP021983">
    <property type="protein sequence ID" value="ASC72268.1"/>
    <property type="molecule type" value="Genomic_DNA"/>
</dbReference>